<dbReference type="PANTHER" id="PTHR43180">
    <property type="entry name" value="3-OXOACYL-(ACYL-CARRIER-PROTEIN) REDUCTASE (AFU_ORTHOLOGUE AFUA_6G11210)"/>
    <property type="match status" value="1"/>
</dbReference>
<dbReference type="EMBL" id="KV878583">
    <property type="protein sequence ID" value="OJJ62236.1"/>
    <property type="molecule type" value="Genomic_DNA"/>
</dbReference>
<keyword evidence="2" id="KW-0560">Oxidoreductase</keyword>
<organism evidence="3 4">
    <name type="scientific">Aspergillus sydowii CBS 593.65</name>
    <dbReference type="NCBI Taxonomy" id="1036612"/>
    <lineage>
        <taxon>Eukaryota</taxon>
        <taxon>Fungi</taxon>
        <taxon>Dikarya</taxon>
        <taxon>Ascomycota</taxon>
        <taxon>Pezizomycotina</taxon>
        <taxon>Eurotiomycetes</taxon>
        <taxon>Eurotiomycetidae</taxon>
        <taxon>Eurotiales</taxon>
        <taxon>Aspergillaceae</taxon>
        <taxon>Aspergillus</taxon>
        <taxon>Aspergillus subgen. Nidulantes</taxon>
    </lineage>
</organism>
<keyword evidence="4" id="KW-1185">Reference proteome</keyword>
<evidence type="ECO:0000313" key="4">
    <source>
        <dbReference type="Proteomes" id="UP000184356"/>
    </source>
</evidence>
<name>A0A1L9TS12_9EURO</name>
<dbReference type="AlphaFoldDB" id="A0A1L9TS12"/>
<reference evidence="4" key="1">
    <citation type="journal article" date="2017" name="Genome Biol.">
        <title>Comparative genomics reveals high biological diversity and specific adaptations in the industrially and medically important fungal genus Aspergillus.</title>
        <authorList>
            <person name="de Vries R.P."/>
            <person name="Riley R."/>
            <person name="Wiebenga A."/>
            <person name="Aguilar-Osorio G."/>
            <person name="Amillis S."/>
            <person name="Uchima C.A."/>
            <person name="Anderluh G."/>
            <person name="Asadollahi M."/>
            <person name="Askin M."/>
            <person name="Barry K."/>
            <person name="Battaglia E."/>
            <person name="Bayram O."/>
            <person name="Benocci T."/>
            <person name="Braus-Stromeyer S.A."/>
            <person name="Caldana C."/>
            <person name="Canovas D."/>
            <person name="Cerqueira G.C."/>
            <person name="Chen F."/>
            <person name="Chen W."/>
            <person name="Choi C."/>
            <person name="Clum A."/>
            <person name="Dos Santos R.A."/>
            <person name="Damasio A.R."/>
            <person name="Diallinas G."/>
            <person name="Emri T."/>
            <person name="Fekete E."/>
            <person name="Flipphi M."/>
            <person name="Freyberg S."/>
            <person name="Gallo A."/>
            <person name="Gournas C."/>
            <person name="Habgood R."/>
            <person name="Hainaut M."/>
            <person name="Harispe M.L."/>
            <person name="Henrissat B."/>
            <person name="Hilden K.S."/>
            <person name="Hope R."/>
            <person name="Hossain A."/>
            <person name="Karabika E."/>
            <person name="Karaffa L."/>
            <person name="Karanyi Z."/>
            <person name="Krasevec N."/>
            <person name="Kuo A."/>
            <person name="Kusch H."/>
            <person name="LaButti K."/>
            <person name="Lagendijk E.L."/>
            <person name="Lapidus A."/>
            <person name="Levasseur A."/>
            <person name="Lindquist E."/>
            <person name="Lipzen A."/>
            <person name="Logrieco A.F."/>
            <person name="MacCabe A."/>
            <person name="Maekelae M.R."/>
            <person name="Malavazi I."/>
            <person name="Melin P."/>
            <person name="Meyer V."/>
            <person name="Mielnichuk N."/>
            <person name="Miskei M."/>
            <person name="Molnar A.P."/>
            <person name="Mule G."/>
            <person name="Ngan C.Y."/>
            <person name="Orejas M."/>
            <person name="Orosz E."/>
            <person name="Ouedraogo J.P."/>
            <person name="Overkamp K.M."/>
            <person name="Park H.-S."/>
            <person name="Perrone G."/>
            <person name="Piumi F."/>
            <person name="Punt P.J."/>
            <person name="Ram A.F."/>
            <person name="Ramon A."/>
            <person name="Rauscher S."/>
            <person name="Record E."/>
            <person name="Riano-Pachon D.M."/>
            <person name="Robert V."/>
            <person name="Roehrig J."/>
            <person name="Ruller R."/>
            <person name="Salamov A."/>
            <person name="Salih N.S."/>
            <person name="Samson R.A."/>
            <person name="Sandor E."/>
            <person name="Sanguinetti M."/>
            <person name="Schuetze T."/>
            <person name="Sepcic K."/>
            <person name="Shelest E."/>
            <person name="Sherlock G."/>
            <person name="Sophianopoulou V."/>
            <person name="Squina F.M."/>
            <person name="Sun H."/>
            <person name="Susca A."/>
            <person name="Todd R.B."/>
            <person name="Tsang A."/>
            <person name="Unkles S.E."/>
            <person name="van de Wiele N."/>
            <person name="van Rossen-Uffink D."/>
            <person name="Oliveira J.V."/>
            <person name="Vesth T.C."/>
            <person name="Visser J."/>
            <person name="Yu J.-H."/>
            <person name="Zhou M."/>
            <person name="Andersen M.R."/>
            <person name="Archer D.B."/>
            <person name="Baker S.E."/>
            <person name="Benoit I."/>
            <person name="Brakhage A.A."/>
            <person name="Braus G.H."/>
            <person name="Fischer R."/>
            <person name="Frisvad J.C."/>
            <person name="Goldman G.H."/>
            <person name="Houbraken J."/>
            <person name="Oakley B."/>
            <person name="Pocsi I."/>
            <person name="Scazzocchio C."/>
            <person name="Seiboth B."/>
            <person name="vanKuyk P.A."/>
            <person name="Wortman J."/>
            <person name="Dyer P.S."/>
            <person name="Grigoriev I.V."/>
        </authorList>
    </citation>
    <scope>NUCLEOTIDE SEQUENCE [LARGE SCALE GENOMIC DNA]</scope>
    <source>
        <strain evidence="4">CBS 593.65</strain>
    </source>
</reference>
<dbReference type="PRINTS" id="PR00081">
    <property type="entry name" value="GDHRDH"/>
</dbReference>
<gene>
    <name evidence="3" type="ORF">ASPSYDRAFT_55150</name>
</gene>
<dbReference type="GO" id="GO:0016491">
    <property type="term" value="F:oxidoreductase activity"/>
    <property type="evidence" value="ECO:0007669"/>
    <property type="project" value="UniProtKB-KW"/>
</dbReference>
<dbReference type="Pfam" id="PF00106">
    <property type="entry name" value="adh_short"/>
    <property type="match status" value="1"/>
</dbReference>
<proteinExistence type="inferred from homology"/>
<dbReference type="STRING" id="1036612.A0A1L9TS12"/>
<dbReference type="RefSeq" id="XP_040706042.1">
    <property type="nucleotide sequence ID" value="XM_040848989.1"/>
</dbReference>
<dbReference type="VEuPathDB" id="FungiDB:ASPSYDRAFT_55150"/>
<dbReference type="InterPro" id="IPR036291">
    <property type="entry name" value="NAD(P)-bd_dom_sf"/>
</dbReference>
<dbReference type="PANTHER" id="PTHR43180:SF11">
    <property type="entry name" value="NAD(P)-BINDING PROTEIN"/>
    <property type="match status" value="1"/>
</dbReference>
<dbReference type="GeneID" id="63765062"/>
<dbReference type="Proteomes" id="UP000184356">
    <property type="component" value="Unassembled WGS sequence"/>
</dbReference>
<protein>
    <submittedName>
        <fullName evidence="3">Uncharacterized protein</fullName>
    </submittedName>
</protein>
<dbReference type="InterPro" id="IPR002347">
    <property type="entry name" value="SDR_fam"/>
</dbReference>
<dbReference type="OrthoDB" id="37659at2759"/>
<evidence type="ECO:0000256" key="1">
    <source>
        <dbReference type="ARBA" id="ARBA00006484"/>
    </source>
</evidence>
<comment type="similarity">
    <text evidence="1">Belongs to the short-chain dehydrogenases/reductases (SDR) family.</text>
</comment>
<accession>A0A1L9TS12</accession>
<dbReference type="Gene3D" id="3.40.50.720">
    <property type="entry name" value="NAD(P)-binding Rossmann-like Domain"/>
    <property type="match status" value="1"/>
</dbReference>
<dbReference type="SUPFAM" id="SSF51735">
    <property type="entry name" value="NAD(P)-binding Rossmann-fold domains"/>
    <property type="match status" value="1"/>
</dbReference>
<evidence type="ECO:0000313" key="3">
    <source>
        <dbReference type="EMBL" id="OJJ62236.1"/>
    </source>
</evidence>
<evidence type="ECO:0000256" key="2">
    <source>
        <dbReference type="ARBA" id="ARBA00023002"/>
    </source>
</evidence>
<sequence length="320" mass="34213">MTEFQIPLESLTSIKDKVVLITGSSSGIGKATASLCLSLGARVIAGDINPLPDEFLQQHGSGTENEVSSSSSSSLLFEKTDVADWASIRNLFVKGIERFGGIDHVFANAGIAPRNNFLEETFEDGACGELLAPPNLKVLDVNLVGVIYTVRLGVYYLRQSGKEDAGKDGNPGGDQRSPGITVTASASSFQDFGAADYTVAKHGVLGVLRGLYADLMHVDSLEPERTRVRLNAIAPSWTATGVVPRDVLVSMGVKVQDPEVVARSVVMLFTDSARHGEVIYSWEGRYCEINRCEGGLLNGVSRILPSVAGEGPVMERLKGR</sequence>